<dbReference type="Gene3D" id="1.10.10.10">
    <property type="entry name" value="Winged helix-like DNA-binding domain superfamily/Winged helix DNA-binding domain"/>
    <property type="match status" value="1"/>
</dbReference>
<keyword evidence="8" id="KW-1185">Reference proteome</keyword>
<dbReference type="PROSITE" id="PS00658">
    <property type="entry name" value="FORK_HEAD_2"/>
    <property type="match status" value="1"/>
</dbReference>
<keyword evidence="4" id="KW-0539">Nucleus</keyword>
<protein>
    <recommendedName>
        <fullName evidence="3">Forkhead box protein G1</fullName>
    </recommendedName>
</protein>
<feature type="compositionally biased region" description="Polar residues" evidence="5">
    <location>
        <begin position="273"/>
        <end position="286"/>
    </location>
</feature>
<feature type="region of interest" description="Disordered" evidence="5">
    <location>
        <begin position="97"/>
        <end position="134"/>
    </location>
</feature>
<feature type="compositionally biased region" description="Low complexity" evidence="5">
    <location>
        <begin position="178"/>
        <end position="194"/>
    </location>
</feature>
<evidence type="ECO:0000256" key="1">
    <source>
        <dbReference type="ARBA" id="ARBA00004123"/>
    </source>
</evidence>
<dbReference type="PANTHER" id="PTHR46805">
    <property type="entry name" value="FORKHEAD BOX PROTEIN J1"/>
    <property type="match status" value="1"/>
</dbReference>
<dbReference type="InterPro" id="IPR047513">
    <property type="entry name" value="FOXJ1"/>
</dbReference>
<feature type="region of interest" description="Disordered" evidence="5">
    <location>
        <begin position="269"/>
        <end position="303"/>
    </location>
</feature>
<dbReference type="AlphaFoldDB" id="A0A7K9RFH2"/>
<dbReference type="PROSITE" id="PS50039">
    <property type="entry name" value="FORK_HEAD_3"/>
    <property type="match status" value="1"/>
</dbReference>
<dbReference type="PROSITE" id="PS00657">
    <property type="entry name" value="FORK_HEAD_1"/>
    <property type="match status" value="1"/>
</dbReference>
<name>A0A7K9RFH2_9PASS</name>
<evidence type="ECO:0000256" key="4">
    <source>
        <dbReference type="PROSITE-ProRule" id="PRU00089"/>
    </source>
</evidence>
<gene>
    <name evidence="7" type="primary">Foxj1b</name>
    <name evidence="7" type="ORF">STEDEN_R14409</name>
</gene>
<feature type="region of interest" description="Disordered" evidence="5">
    <location>
        <begin position="223"/>
        <end position="253"/>
    </location>
</feature>
<evidence type="ECO:0000313" key="8">
    <source>
        <dbReference type="Proteomes" id="UP000572325"/>
    </source>
</evidence>
<dbReference type="Proteomes" id="UP000572325">
    <property type="component" value="Unassembled WGS sequence"/>
</dbReference>
<evidence type="ECO:0000259" key="6">
    <source>
        <dbReference type="PROSITE" id="PS50039"/>
    </source>
</evidence>
<comment type="subcellular location">
    <subcellularLocation>
        <location evidence="1 4">Nucleus</location>
    </subcellularLocation>
</comment>
<dbReference type="InterPro" id="IPR030456">
    <property type="entry name" value="TF_fork_head_CS_2"/>
</dbReference>
<dbReference type="GO" id="GO:0000978">
    <property type="term" value="F:RNA polymerase II cis-regulatory region sequence-specific DNA binding"/>
    <property type="evidence" value="ECO:0007669"/>
    <property type="project" value="TreeGrafter"/>
</dbReference>
<accession>A0A7K9RFH2</accession>
<dbReference type="InterPro" id="IPR036390">
    <property type="entry name" value="WH_DNA-bd_sf"/>
</dbReference>
<evidence type="ECO:0000256" key="5">
    <source>
        <dbReference type="SAM" id="MobiDB-lite"/>
    </source>
</evidence>
<organism evidence="7 8">
    <name type="scientific">Sterrhoptilus dennistouni</name>
    <dbReference type="NCBI Taxonomy" id="2585820"/>
    <lineage>
        <taxon>Eukaryota</taxon>
        <taxon>Metazoa</taxon>
        <taxon>Chordata</taxon>
        <taxon>Craniata</taxon>
        <taxon>Vertebrata</taxon>
        <taxon>Euteleostomi</taxon>
        <taxon>Archelosauria</taxon>
        <taxon>Archosauria</taxon>
        <taxon>Dinosauria</taxon>
        <taxon>Saurischia</taxon>
        <taxon>Theropoda</taxon>
        <taxon>Coelurosauria</taxon>
        <taxon>Aves</taxon>
        <taxon>Neognathae</taxon>
        <taxon>Neoaves</taxon>
        <taxon>Telluraves</taxon>
        <taxon>Australaves</taxon>
        <taxon>Passeriformes</taxon>
        <taxon>Sylvioidea</taxon>
        <taxon>Zosteropidae</taxon>
        <taxon>Sterrhoptilus</taxon>
    </lineage>
</organism>
<dbReference type="PANTHER" id="PTHR46805:SF1">
    <property type="entry name" value="FORKHEAD BOX PROTEIN J1"/>
    <property type="match status" value="1"/>
</dbReference>
<dbReference type="FunFam" id="1.10.10.10:FF:000135">
    <property type="entry name" value="forkhead box protein G1"/>
    <property type="match status" value="1"/>
</dbReference>
<evidence type="ECO:0000256" key="2">
    <source>
        <dbReference type="ARBA" id="ARBA00023125"/>
    </source>
</evidence>
<feature type="domain" description="Fork-head" evidence="6">
    <location>
        <begin position="11"/>
        <end position="90"/>
    </location>
</feature>
<dbReference type="GO" id="GO:0000981">
    <property type="term" value="F:DNA-binding transcription factor activity, RNA polymerase II-specific"/>
    <property type="evidence" value="ECO:0007669"/>
    <property type="project" value="TreeGrafter"/>
</dbReference>
<feature type="non-terminal residue" evidence="7">
    <location>
        <position position="303"/>
    </location>
</feature>
<dbReference type="SMART" id="SM00339">
    <property type="entry name" value="FH"/>
    <property type="match status" value="1"/>
</dbReference>
<dbReference type="EMBL" id="VWZU01001975">
    <property type="protein sequence ID" value="NXI22243.1"/>
    <property type="molecule type" value="Genomic_DNA"/>
</dbReference>
<comment type="caution">
    <text evidence="7">The sequence shown here is derived from an EMBL/GenBank/DDBJ whole genome shotgun (WGS) entry which is preliminary data.</text>
</comment>
<proteinExistence type="predicted"/>
<feature type="non-terminal residue" evidence="7">
    <location>
        <position position="1"/>
    </location>
</feature>
<dbReference type="PRINTS" id="PR00053">
    <property type="entry name" value="FORKHEAD"/>
</dbReference>
<dbReference type="SUPFAM" id="SSF46785">
    <property type="entry name" value="Winged helix' DNA-binding domain"/>
    <property type="match status" value="1"/>
</dbReference>
<sequence length="303" mass="33231">DIDYSTNPHVRPPYSYATLICMALEASHKPKLTLAEICKWIRDNFSYFRRAHPSWQSSIRHNLCINKRFVKVPRDKGEPGRGAYWKLHPQYAEWLKTSSSEGRGAPPEQIPPVSGRRAQERARRVPSPARSGLQVGAELQRLLQEFEEFESGHSSDPAGNEEGQESQEQEYPQPCPGAPGEAPAQPSSAPGSPEEAGDLTELKTSADWEALFSRYLEPEDFSTLELPAETFPPGQPQTLPEPGLARPGSDETLSATAFLEAAWSEGIPESLPSCFSTEQGDGNSQAALAGTDGMGWDSLDPLK</sequence>
<feature type="region of interest" description="Disordered" evidence="5">
    <location>
        <begin position="148"/>
        <end position="204"/>
    </location>
</feature>
<dbReference type="GO" id="GO:0005634">
    <property type="term" value="C:nucleus"/>
    <property type="evidence" value="ECO:0007669"/>
    <property type="project" value="UniProtKB-SubCell"/>
</dbReference>
<keyword evidence="2 4" id="KW-0238">DNA-binding</keyword>
<dbReference type="InterPro" id="IPR018122">
    <property type="entry name" value="TF_fork_head_CS_1"/>
</dbReference>
<evidence type="ECO:0000313" key="7">
    <source>
        <dbReference type="EMBL" id="NXI22243.1"/>
    </source>
</evidence>
<reference evidence="7 8" key="1">
    <citation type="submission" date="2019-09" db="EMBL/GenBank/DDBJ databases">
        <title>Bird 10,000 Genomes (B10K) Project - Family phase.</title>
        <authorList>
            <person name="Zhang G."/>
        </authorList>
    </citation>
    <scope>NUCLEOTIDE SEQUENCE [LARGE SCALE GENOMIC DNA]</scope>
    <source>
        <strain evidence="7">B10K-DU-001-27</strain>
        <tissue evidence="7">Muscle</tissue>
    </source>
</reference>
<dbReference type="InterPro" id="IPR036388">
    <property type="entry name" value="WH-like_DNA-bd_sf"/>
</dbReference>
<dbReference type="Pfam" id="PF00250">
    <property type="entry name" value="Forkhead"/>
    <property type="match status" value="1"/>
</dbReference>
<dbReference type="InterPro" id="IPR001766">
    <property type="entry name" value="Fork_head_dom"/>
</dbReference>
<feature type="DNA-binding region" description="Fork-head" evidence="4">
    <location>
        <begin position="11"/>
        <end position="90"/>
    </location>
</feature>
<evidence type="ECO:0000256" key="3">
    <source>
        <dbReference type="ARBA" id="ARBA00034868"/>
    </source>
</evidence>